<gene>
    <name evidence="1" type="ORF">CPAV1605_982</name>
</gene>
<proteinExistence type="predicted"/>
<name>A0A5E8CJN8_9ZZZZ</name>
<dbReference type="AlphaFoldDB" id="A0A5E8CJN8"/>
<sequence length="103" mass="11723">MIARNDNTMITEVINEIGETCLMTETGMLLPKRVKFRKQYKEQSIDSSDNINASKNANISYEEIEALRPIKGLGSKLVNFRPVPRELREKNQMKIASLAPEVL</sequence>
<reference evidence="1" key="1">
    <citation type="submission" date="2019-09" db="EMBL/GenBank/DDBJ databases">
        <authorList>
            <person name="Needham M D."/>
        </authorList>
    </citation>
    <scope>NUCLEOTIDE SEQUENCE</scope>
</reference>
<protein>
    <submittedName>
        <fullName evidence="1">Uncharacterized protein</fullName>
    </submittedName>
</protein>
<evidence type="ECO:0000313" key="1">
    <source>
        <dbReference type="EMBL" id="VVU95257.1"/>
    </source>
</evidence>
<accession>A0A5E8CJN8</accession>
<dbReference type="EMBL" id="CABVLZ010000004">
    <property type="protein sequence ID" value="VVU95257.1"/>
    <property type="molecule type" value="Genomic_DNA"/>
</dbReference>
<organism evidence="1">
    <name type="scientific">seawater metagenome</name>
    <dbReference type="NCBI Taxonomy" id="1561972"/>
    <lineage>
        <taxon>unclassified sequences</taxon>
        <taxon>metagenomes</taxon>
        <taxon>ecological metagenomes</taxon>
    </lineage>
</organism>